<sequence length="973" mass="102369">MRADLLSLATIALLGAANAQQGFNDGLQARQAPGWGGWSWPPWWGRPSRRPRPPPRITPPPERSSSSTDGGSQIISSSTGGGSEIISSSTGGSQIISSSTGGSEIISSSTDGGSQLISTSTVSPESSPTASPTTSTVNNTRPQHVQSLIWSYPLPPLPSNTYTANNASFTAALGAPAEDSQPVVRKYEFTLGTSAGSPDGFERLMYTINNQFPGPTIEANQGDIIEVTVHNNLDHAQAIHWHGIRQRNSNHMDGVPGVSQCPIAPGATFVYRFTLDSEMGTYWYHSHFGNTLADGISGAFIVHAKEDPWVKSRDYDEEKIMFLSDWDDHLSEFIIDRMHNLTLGYKGQNIPTQPDAILINGIGQRDCATAQPDATCLTTKPYELRGRIGSKIRLRLINPGNHAMVRFSIDQHVLQVIEVDDTPIEPLYLNELALEPGQRASVVVNLNRGGQFSSFWIRGRMAARCIFGGRLITGLAVLRYTDFLGDAWSIGSPNSAPWPDLAGEEDLCQDIDELYNVKPKIVETPPQTAFSVQQMGTSAGRFVNPGTREEFFGFGMNGINFVNMINDPALARVENGVPINGSNVATLVYEHDGVGGADLIINQLDVGLSHPFHIHGRPFHILARGTGVMTPEKLKDVPLNLVNPLYRDTLSIGSASWALVRIPSDNPGVWPIHCHIGSHLSSGKLGLIVIRPDVVRTFDRPEEWQGLCTGPVDAIGPGRRDTSPAIKGYVPPQGRRGAEKDDLANGKRQVVATVAPAAPASFSMNRSVFTLVQGGQTITGSADIPVTTTPPLDPADLAQYATITGSGAVTRTSASPTVFPTVSGGASTLRPPATSANVPLPSGYVPVAPGIRPDGTPEPGSLEAAFFDAGDVPPTVLVGDGETPGDSAGGVGGNPGGASISSQTTAFPASSVAPAASASASVGAASQASAQTLPAEFPPVTSSTAPPASSSQPPSEAAAEGGDSGAPDSGFAP</sequence>
<feature type="region of interest" description="Disordered" evidence="5">
    <location>
        <begin position="871"/>
        <end position="902"/>
    </location>
</feature>
<evidence type="ECO:0000256" key="4">
    <source>
        <dbReference type="ARBA" id="ARBA00023180"/>
    </source>
</evidence>
<dbReference type="Gene3D" id="2.60.40.420">
    <property type="entry name" value="Cupredoxins - blue copper proteins"/>
    <property type="match status" value="3"/>
</dbReference>
<accession>A0ABR3PT92</accession>
<keyword evidence="11" id="KW-1185">Reference proteome</keyword>
<evidence type="ECO:0000256" key="1">
    <source>
        <dbReference type="ARBA" id="ARBA00010609"/>
    </source>
</evidence>
<evidence type="ECO:0000259" key="8">
    <source>
        <dbReference type="Pfam" id="PF07731"/>
    </source>
</evidence>
<evidence type="ECO:0000256" key="2">
    <source>
        <dbReference type="ARBA" id="ARBA00023008"/>
    </source>
</evidence>
<feature type="compositionally biased region" description="Low complexity" evidence="5">
    <location>
        <begin position="938"/>
        <end position="973"/>
    </location>
</feature>
<evidence type="ECO:0000256" key="5">
    <source>
        <dbReference type="SAM" id="MobiDB-lite"/>
    </source>
</evidence>
<dbReference type="PANTHER" id="PTHR11709:SF414">
    <property type="entry name" value="ADR239WP"/>
    <property type="match status" value="1"/>
</dbReference>
<keyword evidence="3" id="KW-1015">Disulfide bond</keyword>
<dbReference type="InterPro" id="IPR045087">
    <property type="entry name" value="Cu-oxidase_fam"/>
</dbReference>
<dbReference type="InterPro" id="IPR011706">
    <property type="entry name" value="Cu-oxidase_C"/>
</dbReference>
<keyword evidence="2" id="KW-0186">Copper</keyword>
<evidence type="ECO:0000256" key="3">
    <source>
        <dbReference type="ARBA" id="ARBA00023157"/>
    </source>
</evidence>
<feature type="compositionally biased region" description="Gly residues" evidence="5">
    <location>
        <begin position="887"/>
        <end position="896"/>
    </location>
</feature>
<dbReference type="InterPro" id="IPR001117">
    <property type="entry name" value="Cu-oxidase_2nd"/>
</dbReference>
<dbReference type="SUPFAM" id="SSF49503">
    <property type="entry name" value="Cupredoxins"/>
    <property type="match status" value="3"/>
</dbReference>
<proteinExistence type="inferred from homology"/>
<evidence type="ECO:0000256" key="6">
    <source>
        <dbReference type="SAM" id="SignalP"/>
    </source>
</evidence>
<dbReference type="PANTHER" id="PTHR11709">
    <property type="entry name" value="MULTI-COPPER OXIDASE"/>
    <property type="match status" value="1"/>
</dbReference>
<dbReference type="Pfam" id="PF00394">
    <property type="entry name" value="Cu-oxidase"/>
    <property type="match status" value="1"/>
</dbReference>
<evidence type="ECO:0000313" key="10">
    <source>
        <dbReference type="EMBL" id="KAL1405672.1"/>
    </source>
</evidence>
<dbReference type="InterPro" id="IPR011707">
    <property type="entry name" value="Cu-oxidase-like_N"/>
</dbReference>
<gene>
    <name evidence="10" type="ORF">Q8F55_009311</name>
</gene>
<dbReference type="RefSeq" id="XP_069205616.1">
    <property type="nucleotide sequence ID" value="XM_069357679.1"/>
</dbReference>
<feature type="domain" description="Plastocyanin-like" evidence="7">
    <location>
        <begin position="322"/>
        <end position="480"/>
    </location>
</feature>
<feature type="region of interest" description="Disordered" evidence="5">
    <location>
        <begin position="711"/>
        <end position="741"/>
    </location>
</feature>
<feature type="domain" description="Plastocyanin-like" evidence="9">
    <location>
        <begin position="197"/>
        <end position="306"/>
    </location>
</feature>
<dbReference type="EMBL" id="JBBXJM010000007">
    <property type="protein sequence ID" value="KAL1405672.1"/>
    <property type="molecule type" value="Genomic_DNA"/>
</dbReference>
<feature type="region of interest" description="Disordered" evidence="5">
    <location>
        <begin position="35"/>
        <end position="140"/>
    </location>
</feature>
<protein>
    <recommendedName>
        <fullName evidence="12">Laccase</fullName>
    </recommendedName>
</protein>
<evidence type="ECO:0000259" key="9">
    <source>
        <dbReference type="Pfam" id="PF07732"/>
    </source>
</evidence>
<organism evidence="10 11">
    <name type="scientific">Vanrija albida</name>
    <dbReference type="NCBI Taxonomy" id="181172"/>
    <lineage>
        <taxon>Eukaryota</taxon>
        <taxon>Fungi</taxon>
        <taxon>Dikarya</taxon>
        <taxon>Basidiomycota</taxon>
        <taxon>Agaricomycotina</taxon>
        <taxon>Tremellomycetes</taxon>
        <taxon>Trichosporonales</taxon>
        <taxon>Trichosporonaceae</taxon>
        <taxon>Vanrija</taxon>
    </lineage>
</organism>
<evidence type="ECO:0000259" key="7">
    <source>
        <dbReference type="Pfam" id="PF00394"/>
    </source>
</evidence>
<evidence type="ECO:0000313" key="11">
    <source>
        <dbReference type="Proteomes" id="UP001565368"/>
    </source>
</evidence>
<feature type="domain" description="Plastocyanin-like" evidence="8">
    <location>
        <begin position="599"/>
        <end position="692"/>
    </location>
</feature>
<feature type="signal peptide" evidence="6">
    <location>
        <begin position="1"/>
        <end position="19"/>
    </location>
</feature>
<reference evidence="10 11" key="1">
    <citation type="submission" date="2023-08" db="EMBL/GenBank/DDBJ databases">
        <title>Annotated Genome Sequence of Vanrija albida AlHP1.</title>
        <authorList>
            <person name="Herzog R."/>
        </authorList>
    </citation>
    <scope>NUCLEOTIDE SEQUENCE [LARGE SCALE GENOMIC DNA]</scope>
    <source>
        <strain evidence="10 11">AlHP1</strain>
    </source>
</reference>
<dbReference type="Pfam" id="PF07732">
    <property type="entry name" value="Cu-oxidase_3"/>
    <property type="match status" value="1"/>
</dbReference>
<dbReference type="Proteomes" id="UP001565368">
    <property type="component" value="Unassembled WGS sequence"/>
</dbReference>
<keyword evidence="4" id="KW-0325">Glycoprotein</keyword>
<dbReference type="InterPro" id="IPR008972">
    <property type="entry name" value="Cupredoxin"/>
</dbReference>
<feature type="compositionally biased region" description="Low complexity" evidence="5">
    <location>
        <begin position="63"/>
        <end position="140"/>
    </location>
</feature>
<comment type="similarity">
    <text evidence="1">Belongs to the multicopper oxidase family.</text>
</comment>
<keyword evidence="6" id="KW-0732">Signal</keyword>
<name>A0ABR3PT92_9TREE</name>
<feature type="compositionally biased region" description="Low complexity" evidence="5">
    <location>
        <begin position="914"/>
        <end position="931"/>
    </location>
</feature>
<evidence type="ECO:0008006" key="12">
    <source>
        <dbReference type="Google" id="ProtNLM"/>
    </source>
</evidence>
<dbReference type="GeneID" id="95990354"/>
<dbReference type="CDD" id="cd13857">
    <property type="entry name" value="CuRO_1_Diphenol_Ox"/>
    <property type="match status" value="1"/>
</dbReference>
<comment type="caution">
    <text evidence="10">The sequence shown here is derived from an EMBL/GenBank/DDBJ whole genome shotgun (WGS) entry which is preliminary data.</text>
</comment>
<feature type="chain" id="PRO_5045752513" description="Laccase" evidence="6">
    <location>
        <begin position="20"/>
        <end position="973"/>
    </location>
</feature>
<dbReference type="Pfam" id="PF07731">
    <property type="entry name" value="Cu-oxidase_2"/>
    <property type="match status" value="1"/>
</dbReference>
<feature type="region of interest" description="Disordered" evidence="5">
    <location>
        <begin position="914"/>
        <end position="973"/>
    </location>
</feature>